<gene>
    <name evidence="2" type="ORF">SAMN04487779_10011092</name>
</gene>
<sequence>MLRTVLPLATMLALGACALPPPETASLPADAVIGAGDPLRSAVANTSFAFSSQSLLAGRPAQAARAVAQMEWLAVEMPTNPRLTSVSPSIIGQMTAARAEWRAALGIAPDTEAQPVINSLYAAARALGTGEANAVAASALDSAVFPRGGQATLTRLAALPSLPLTNSAAVTASEAIRERDATASRRL</sequence>
<reference evidence="2 3" key="1">
    <citation type="submission" date="2016-10" db="EMBL/GenBank/DDBJ databases">
        <authorList>
            <person name="de Groot N.N."/>
        </authorList>
    </citation>
    <scope>NUCLEOTIDE SEQUENCE [LARGE SCALE GENOMIC DNA]</scope>
    <source>
        <strain evidence="2 3">CPCC 100156</strain>
    </source>
</reference>
<dbReference type="Proteomes" id="UP000198925">
    <property type="component" value="Unassembled WGS sequence"/>
</dbReference>
<dbReference type="RefSeq" id="WP_090661162.1">
    <property type="nucleotide sequence ID" value="NZ_FMZX01000001.1"/>
</dbReference>
<evidence type="ECO:0008006" key="4">
    <source>
        <dbReference type="Google" id="ProtNLM"/>
    </source>
</evidence>
<evidence type="ECO:0000313" key="3">
    <source>
        <dbReference type="Proteomes" id="UP000198925"/>
    </source>
</evidence>
<feature type="chain" id="PRO_5011608608" description="Imelysin" evidence="1">
    <location>
        <begin position="19"/>
        <end position="187"/>
    </location>
</feature>
<dbReference type="EMBL" id="FMZX01000001">
    <property type="protein sequence ID" value="SDC50140.1"/>
    <property type="molecule type" value="Genomic_DNA"/>
</dbReference>
<accession>A0A1G6M3V0</accession>
<feature type="signal peptide" evidence="1">
    <location>
        <begin position="1"/>
        <end position="18"/>
    </location>
</feature>
<name>A0A1G6M3V0_9PROT</name>
<evidence type="ECO:0000313" key="2">
    <source>
        <dbReference type="EMBL" id="SDC50140.1"/>
    </source>
</evidence>
<dbReference type="PROSITE" id="PS51257">
    <property type="entry name" value="PROKAR_LIPOPROTEIN"/>
    <property type="match status" value="1"/>
</dbReference>
<keyword evidence="1" id="KW-0732">Signal</keyword>
<keyword evidence="3" id="KW-1185">Reference proteome</keyword>
<evidence type="ECO:0000256" key="1">
    <source>
        <dbReference type="SAM" id="SignalP"/>
    </source>
</evidence>
<protein>
    <recommendedName>
        <fullName evidence="4">Imelysin</fullName>
    </recommendedName>
</protein>
<dbReference type="AlphaFoldDB" id="A0A1G6M3V0"/>
<dbReference type="STRING" id="938405.SAMN02927895_01607"/>
<organism evidence="2 3">
    <name type="scientific">Belnapia rosea</name>
    <dbReference type="NCBI Taxonomy" id="938405"/>
    <lineage>
        <taxon>Bacteria</taxon>
        <taxon>Pseudomonadati</taxon>
        <taxon>Pseudomonadota</taxon>
        <taxon>Alphaproteobacteria</taxon>
        <taxon>Acetobacterales</taxon>
        <taxon>Roseomonadaceae</taxon>
        <taxon>Belnapia</taxon>
    </lineage>
</organism>
<proteinExistence type="predicted"/>